<evidence type="ECO:0000256" key="1">
    <source>
        <dbReference type="SAM" id="SignalP"/>
    </source>
</evidence>
<dbReference type="InterPro" id="IPR054816">
    <property type="entry name" value="Lipoprotein_mollicutes-type_CS"/>
</dbReference>
<keyword evidence="1" id="KW-0732">Signal</keyword>
<dbReference type="RefSeq" id="WP_020836594.1">
    <property type="nucleotide sequence ID" value="NC_021833.1"/>
</dbReference>
<gene>
    <name evidence="2" type="ORF">SDIMI_v3c06580</name>
</gene>
<dbReference type="InParanoid" id="S5M2Q1"/>
<organism evidence="2 3">
    <name type="scientific">Spiroplasma diminutum CUAS-1</name>
    <dbReference type="NCBI Taxonomy" id="1276221"/>
    <lineage>
        <taxon>Bacteria</taxon>
        <taxon>Bacillati</taxon>
        <taxon>Mycoplasmatota</taxon>
        <taxon>Mollicutes</taxon>
        <taxon>Entomoplasmatales</taxon>
        <taxon>Spiroplasmataceae</taxon>
        <taxon>Spiroplasma</taxon>
    </lineage>
</organism>
<dbReference type="HOGENOM" id="CLU_473988_0_0_14"/>
<evidence type="ECO:0000313" key="2">
    <source>
        <dbReference type="EMBL" id="AGR42362.1"/>
    </source>
</evidence>
<dbReference type="PATRIC" id="fig|1276221.3.peg.660"/>
<dbReference type="Proteomes" id="UP000014983">
    <property type="component" value="Chromosome"/>
</dbReference>
<dbReference type="NCBIfam" id="NF038029">
    <property type="entry name" value="LP_plasma"/>
    <property type="match status" value="1"/>
</dbReference>
<proteinExistence type="predicted"/>
<dbReference type="AlphaFoldDB" id="S5M2Q1"/>
<feature type="chain" id="PRO_5004537851" description="Lipoprotein" evidence="1">
    <location>
        <begin position="24"/>
        <end position="569"/>
    </location>
</feature>
<keyword evidence="3" id="KW-1185">Reference proteome</keyword>
<accession>S5M2Q1</accession>
<evidence type="ECO:0008006" key="4">
    <source>
        <dbReference type="Google" id="ProtNLM"/>
    </source>
</evidence>
<dbReference type="KEGG" id="sdi:SDIMI_v3c06580"/>
<dbReference type="EMBL" id="CP005076">
    <property type="protein sequence ID" value="AGR42362.1"/>
    <property type="molecule type" value="Genomic_DNA"/>
</dbReference>
<reference evidence="2 3" key="1">
    <citation type="journal article" date="2013" name="Genome Biol. Evol.">
        <title>Comparison of metabolic capacities and inference of gene content evolution in mosquito-associated Spiroplasma diminutum and S. taiwanense.</title>
        <authorList>
            <person name="Lo W.S."/>
            <person name="Ku C."/>
            <person name="Chen L.L."/>
            <person name="Chang T.H."/>
            <person name="Kuo C.H."/>
        </authorList>
    </citation>
    <scope>NUCLEOTIDE SEQUENCE [LARGE SCALE GENOMIC DNA]</scope>
    <source>
        <strain evidence="2">CUAS-1</strain>
    </source>
</reference>
<sequence length="569" mass="63900">MKRLLGILGAMSLVVSSPSLVVACTTKERITTPKLDKELAKQLLVAISGNKDLANIDFGSIFTDAEIEAVIVNMVNELLSLQYSYDATNTLYKNLGFEEYSKNTIDKEFKSKYNIESRTIAENKLFEDYTKSITSTRLDYWAIRNNYNLNIQNETDVKDINGTEFKVSSANKHVYIGDENTIWSFTNEQGVESGKTYSLPTIPQLTSEYKEGSNSVFYVKDTSGTMKNISSKTALYLRFQDYFESKLLEEINENLLTNAYLKASMFDVKTTNESEKAPFINSSSAMFTKTQTLTETSINESWKTNVKMVWTLRFDVTQNSNIKAINDLIKKAEGLLDQSSGALKNGKEINEIYKVFENSEDIKPITDSKTAYDSYFGLQGYQGLTIYDGDTSLGDSPISGKTYESKVKSWNKGAGIVKSSSENFLTVDSENSNYADLVIVLPIYMIELLGGSDESKESYYKIEGKNGENESAPIKFSNTIGNETVYLDRWNNSNNKSLHSKDVAKLAKDSTKQTALLNQIMYGVSKSSASSELAKTIIYSKYLDKDQVYYAGLWNKIGTYIKSEDDKDE</sequence>
<dbReference type="PROSITE" id="PS51257">
    <property type="entry name" value="PROKAR_LIPOPROTEIN"/>
    <property type="match status" value="1"/>
</dbReference>
<dbReference type="STRING" id="1276221.SDIMI_v3c06580"/>
<evidence type="ECO:0000313" key="3">
    <source>
        <dbReference type="Proteomes" id="UP000014983"/>
    </source>
</evidence>
<feature type="signal peptide" evidence="1">
    <location>
        <begin position="1"/>
        <end position="23"/>
    </location>
</feature>
<dbReference type="OrthoDB" id="395787at2"/>
<protein>
    <recommendedName>
        <fullName evidence="4">Lipoprotein</fullName>
    </recommendedName>
</protein>
<name>S5M2Q1_9MOLU</name>